<dbReference type="RefSeq" id="WP_073257309.1">
    <property type="nucleotide sequence ID" value="NZ_FRCR01000009.1"/>
</dbReference>
<keyword evidence="9" id="KW-1185">Reference proteome</keyword>
<feature type="transmembrane region" description="Helical" evidence="7">
    <location>
        <begin position="109"/>
        <end position="128"/>
    </location>
</feature>
<feature type="transmembrane region" description="Helical" evidence="7">
    <location>
        <begin position="39"/>
        <end position="60"/>
    </location>
</feature>
<reference evidence="9" key="1">
    <citation type="submission" date="2016-11" db="EMBL/GenBank/DDBJ databases">
        <authorList>
            <person name="Varghese N."/>
            <person name="Submissions S."/>
        </authorList>
    </citation>
    <scope>NUCLEOTIDE SEQUENCE [LARGE SCALE GENOMIC DNA]</scope>
    <source>
        <strain evidence="9">DSM 18802</strain>
    </source>
</reference>
<dbReference type="Proteomes" id="UP000184375">
    <property type="component" value="Unassembled WGS sequence"/>
</dbReference>
<keyword evidence="4 7" id="KW-0812">Transmembrane</keyword>
<evidence type="ECO:0000313" key="9">
    <source>
        <dbReference type="Proteomes" id="UP000184375"/>
    </source>
</evidence>
<dbReference type="AlphaFoldDB" id="A0A1M7KNM7"/>
<organism evidence="8 9">
    <name type="scientific">Caldanaerovirga acetigignens</name>
    <dbReference type="NCBI Taxonomy" id="447595"/>
    <lineage>
        <taxon>Bacteria</taxon>
        <taxon>Bacillati</taxon>
        <taxon>Bacillota</taxon>
        <taxon>Clostridia</taxon>
        <taxon>Thermosediminibacterales</taxon>
        <taxon>Thermosediminibacteraceae</taxon>
        <taxon>Caldanaerovirga</taxon>
    </lineage>
</organism>
<evidence type="ECO:0000256" key="4">
    <source>
        <dbReference type="ARBA" id="ARBA00022692"/>
    </source>
</evidence>
<accession>A0A1M7KNM7</accession>
<dbReference type="GO" id="GO:0005886">
    <property type="term" value="C:plasma membrane"/>
    <property type="evidence" value="ECO:0007669"/>
    <property type="project" value="UniProtKB-SubCell"/>
</dbReference>
<evidence type="ECO:0000256" key="2">
    <source>
        <dbReference type="ARBA" id="ARBA00006386"/>
    </source>
</evidence>
<comment type="subcellular location">
    <subcellularLocation>
        <location evidence="1">Cell membrane</location>
        <topology evidence="1">Multi-pass membrane protein</topology>
    </subcellularLocation>
</comment>
<protein>
    <submittedName>
        <fullName evidence="8">Predicted permease</fullName>
    </submittedName>
</protein>
<keyword evidence="3" id="KW-1003">Cell membrane</keyword>
<gene>
    <name evidence="8" type="ORF">SAMN05660826_01624</name>
</gene>
<dbReference type="InterPro" id="IPR005524">
    <property type="entry name" value="DUF318"/>
</dbReference>
<evidence type="ECO:0000256" key="6">
    <source>
        <dbReference type="ARBA" id="ARBA00023136"/>
    </source>
</evidence>
<keyword evidence="5 7" id="KW-1133">Transmembrane helix</keyword>
<evidence type="ECO:0000256" key="1">
    <source>
        <dbReference type="ARBA" id="ARBA00004651"/>
    </source>
</evidence>
<dbReference type="EMBL" id="FRCR01000009">
    <property type="protein sequence ID" value="SHM66770.1"/>
    <property type="molecule type" value="Genomic_DNA"/>
</dbReference>
<feature type="transmembrane region" description="Helical" evidence="7">
    <location>
        <begin position="6"/>
        <end position="27"/>
    </location>
</feature>
<feature type="transmembrane region" description="Helical" evidence="7">
    <location>
        <begin position="80"/>
        <end position="102"/>
    </location>
</feature>
<evidence type="ECO:0000256" key="5">
    <source>
        <dbReference type="ARBA" id="ARBA00022989"/>
    </source>
</evidence>
<keyword evidence="6 7" id="KW-0472">Membrane</keyword>
<name>A0A1M7KNM7_9FIRM</name>
<proteinExistence type="inferred from homology"/>
<sequence length="177" mass="19875">MKNIRAYILFFTVAAVDFAIVVFNRELGLKIISNTWNNFLQMTGVIPPIFLLLGLLDAWVPRETVVKFMGERSGAKGVLLSIFLGAAAAGPLYGAFPVAGVMIKKGVKFSNILIFLGAWSTLKIPMFLFEVSSMGHKFAITRWLVNLFGIITMAYLIEFLMTRKEIEEIYKKHVSDF</sequence>
<feature type="transmembrane region" description="Helical" evidence="7">
    <location>
        <begin position="140"/>
        <end position="161"/>
    </location>
</feature>
<evidence type="ECO:0000313" key="8">
    <source>
        <dbReference type="EMBL" id="SHM66770.1"/>
    </source>
</evidence>
<comment type="similarity">
    <text evidence="2">Belongs to the UPF0718 family.</text>
</comment>
<dbReference type="Pfam" id="PF03773">
    <property type="entry name" value="ArsP_1"/>
    <property type="match status" value="1"/>
</dbReference>
<evidence type="ECO:0000256" key="7">
    <source>
        <dbReference type="SAM" id="Phobius"/>
    </source>
</evidence>
<evidence type="ECO:0000256" key="3">
    <source>
        <dbReference type="ARBA" id="ARBA00022475"/>
    </source>
</evidence>
<dbReference type="STRING" id="447595.SAMN05660826_01624"/>